<dbReference type="InterPro" id="IPR014352">
    <property type="entry name" value="FERM/acyl-CoA-bd_prot_sf"/>
</dbReference>
<dbReference type="SUPFAM" id="SSF50978">
    <property type="entry name" value="WD40 repeat-like"/>
    <property type="match status" value="1"/>
</dbReference>
<dbReference type="InterPro" id="IPR001478">
    <property type="entry name" value="PDZ"/>
</dbReference>
<dbReference type="SUPFAM" id="SSF47027">
    <property type="entry name" value="Acyl-CoA binding protein"/>
    <property type="match status" value="1"/>
</dbReference>
<keyword evidence="2 3" id="KW-0472">Membrane</keyword>
<dbReference type="AlphaFoldDB" id="A0A067BQD4"/>
<evidence type="ECO:0000256" key="3">
    <source>
        <dbReference type="SAM" id="Phobius"/>
    </source>
</evidence>
<dbReference type="Pfam" id="PF07064">
    <property type="entry name" value="RIC1"/>
    <property type="match status" value="1"/>
</dbReference>
<dbReference type="Pfam" id="PF00887">
    <property type="entry name" value="ACBP"/>
    <property type="match status" value="1"/>
</dbReference>
<dbReference type="KEGG" id="spar:SPRG_13996"/>
<evidence type="ECO:0000256" key="2">
    <source>
        <dbReference type="ARBA" id="ARBA00023136"/>
    </source>
</evidence>
<gene>
    <name evidence="5" type="ORF">SPRG_13996</name>
</gene>
<feature type="domain" description="PDZ" evidence="4">
    <location>
        <begin position="351"/>
        <end position="428"/>
    </location>
</feature>
<keyword evidence="6" id="KW-1185">Reference proteome</keyword>
<dbReference type="SMART" id="SM00228">
    <property type="entry name" value="PDZ"/>
    <property type="match status" value="1"/>
</dbReference>
<dbReference type="InterPro" id="IPR035984">
    <property type="entry name" value="Acyl-CoA-binding_sf"/>
</dbReference>
<evidence type="ECO:0000256" key="1">
    <source>
        <dbReference type="ARBA" id="ARBA00004370"/>
    </source>
</evidence>
<keyword evidence="3" id="KW-1133">Transmembrane helix</keyword>
<dbReference type="Proteomes" id="UP000030745">
    <property type="component" value="Unassembled WGS sequence"/>
</dbReference>
<keyword evidence="3" id="KW-0812">Transmembrane</keyword>
<organism evidence="5 6">
    <name type="scientific">Saprolegnia parasitica (strain CBS 223.65)</name>
    <dbReference type="NCBI Taxonomy" id="695850"/>
    <lineage>
        <taxon>Eukaryota</taxon>
        <taxon>Sar</taxon>
        <taxon>Stramenopiles</taxon>
        <taxon>Oomycota</taxon>
        <taxon>Saprolegniomycetes</taxon>
        <taxon>Saprolegniales</taxon>
        <taxon>Saprolegniaceae</taxon>
        <taxon>Saprolegnia</taxon>
    </lineage>
</organism>
<evidence type="ECO:0000313" key="6">
    <source>
        <dbReference type="Proteomes" id="UP000030745"/>
    </source>
</evidence>
<dbReference type="EMBL" id="KK583311">
    <property type="protein sequence ID" value="KDO20478.1"/>
    <property type="molecule type" value="Genomic_DNA"/>
</dbReference>
<feature type="transmembrane region" description="Helical" evidence="3">
    <location>
        <begin position="177"/>
        <end position="200"/>
    </location>
</feature>
<dbReference type="Gene3D" id="2.30.42.10">
    <property type="match status" value="1"/>
</dbReference>
<dbReference type="InterPro" id="IPR009771">
    <property type="entry name" value="RIC1_C"/>
</dbReference>
<dbReference type="VEuPathDB" id="FungiDB:SPRG_13996"/>
<protein>
    <recommendedName>
        <fullName evidence="4">PDZ domain-containing protein</fullName>
    </recommendedName>
</protein>
<dbReference type="PANTHER" id="PTHR22746:SF10">
    <property type="entry name" value="GUANINE NUCLEOTIDE EXCHANGE FACTOR SUBUNIT RIC1"/>
    <property type="match status" value="1"/>
</dbReference>
<evidence type="ECO:0000259" key="4">
    <source>
        <dbReference type="PROSITE" id="PS50106"/>
    </source>
</evidence>
<dbReference type="GO" id="GO:0000139">
    <property type="term" value="C:Golgi membrane"/>
    <property type="evidence" value="ECO:0007669"/>
    <property type="project" value="TreeGrafter"/>
</dbReference>
<dbReference type="InterPro" id="IPR040096">
    <property type="entry name" value="Ric1"/>
</dbReference>
<dbReference type="GeneID" id="24135831"/>
<dbReference type="GO" id="GO:0000062">
    <property type="term" value="F:fatty-acyl-CoA binding"/>
    <property type="evidence" value="ECO:0007669"/>
    <property type="project" value="InterPro"/>
</dbReference>
<sequence length="1272" mass="139420">MWAARGPPRILRSAPGAVVCASADGVYKADVLLDAVHLRCYQIKDDYPAVYTLVRPANLPIAAAFMAPRASRLAVLTETSLEMYLCANDIATGVTFNFALSITLGTKGVEVATTLAANEQHLFIGTSLGRMMVFQWADLRAGGHFVAPLDVLGSRPTLPVLTEPSAVRSISCSSATYVLTSLVYVCVCFANGFAVLLSFAPTHLRLEEIVWLNEVISTLGDVTTCHVDGEASLIALGHHATLSLAVWGFTPDDLGAVTALAFTDDGRAIAVGFLLRGMAVFSIDSCKLMSTLPQQLVAKDNELLRNGVSSLQWTNASSTLLVTPRLYDKNTPPPSSSTSAMDPSPCYTLVHVEMLKELDGLCLSLAGEPLQCGAWVRSEAPFVPQPSDGLPGPAERSGHIIGGDLVVAINDQAVAHLAFNDIVAILKELPLGSSVKLSLLRISFAKAFALATLALQSHAFCSTHKLALDEDQVVWEYALRMQATLGDCVSPKPSMLAFEERAKFDGYMALAGLSSTLAMHRYLKLYLACFPRTNWQPIEALDHLLAFHNPETPRLPTATPTAVLVDFARSVLPMGKSDLHLLEATSIHVLAANCKNDPCGVLSSVAIPVPSTYTNQNSPMQLLAVSSDDTRVAVAGTRGFALLHKPKGAWLCFGNVHDEQAFRVVAMDWWHNEALVVLVLQDDLLLIDVYARDRLDARCCRLVLPPTAFFYAIAVDHDRVYCLSLQQVLVYRIATSGSADAGSLRFEIEFERAEALPRCNAMVGQAHLFVPIPRLVPHSNAAYKKSGAWFTGWLGLLGESDKSMLLPRFALLDTLGCLYVWDPETKEQVLLASDISHVSTWRGPSELPTPCTLMHGLYGPKGFQAWWPLLDGVDFEPKAHADALRSFLQVHDPMRARSMGKLHGSPDKMANTYYELLAEYGVQLEIANAEPESSDVVPISVHCIMVDPVLKFNPEVQLVGIHARFGVLVGAFQDQYVGIYDIAARVQPLLHSLLSLLLVQKQSTLAQACLEVMAARLGLTTPTKELVLVTALDNAFQRVWPRAVVERTLLLLQDPENEMETYCEIVANVARKVEPNRLPLLFPIAGDPSALLQLCRQRHEVRTAANFLLCLDESVSTPTVLTRTRTNSFAQFQSRSALALELIVDCVECDEDHLALQLVRVARAWEPGHYYHASNGASPQYERYIDEQLGKYAFQMLVQYRFDKVVWLLSQTQVPLPVLFGDDLGVRSESLALIHERLDVLLTMDELRLLHSAVAAAKYEQWATLLDALLHT</sequence>
<dbReference type="RefSeq" id="XP_012208805.1">
    <property type="nucleotide sequence ID" value="XM_012353415.1"/>
</dbReference>
<dbReference type="InterPro" id="IPR036322">
    <property type="entry name" value="WD40_repeat_dom_sf"/>
</dbReference>
<dbReference type="SUPFAM" id="SSF50156">
    <property type="entry name" value="PDZ domain-like"/>
    <property type="match status" value="1"/>
</dbReference>
<evidence type="ECO:0000313" key="5">
    <source>
        <dbReference type="EMBL" id="KDO20478.1"/>
    </source>
</evidence>
<dbReference type="OMA" id="CGAWVRS"/>
<proteinExistence type="predicted"/>
<dbReference type="OrthoDB" id="67540at2759"/>
<dbReference type="GO" id="GO:0006886">
    <property type="term" value="P:intracellular protein transport"/>
    <property type="evidence" value="ECO:0007669"/>
    <property type="project" value="InterPro"/>
</dbReference>
<dbReference type="GO" id="GO:0034066">
    <property type="term" value="C:Ric1-Rgp1 guanyl-nucleotide exchange factor complex"/>
    <property type="evidence" value="ECO:0007669"/>
    <property type="project" value="InterPro"/>
</dbReference>
<dbReference type="PANTHER" id="PTHR22746">
    <property type="entry name" value="RAB6A-GEF COMPLEX PARTNER PROTEIN 1"/>
    <property type="match status" value="1"/>
</dbReference>
<comment type="subcellular location">
    <subcellularLocation>
        <location evidence="1">Membrane</location>
    </subcellularLocation>
</comment>
<dbReference type="InterPro" id="IPR036034">
    <property type="entry name" value="PDZ_sf"/>
</dbReference>
<accession>A0A067BQD4</accession>
<dbReference type="GO" id="GO:0005829">
    <property type="term" value="C:cytosol"/>
    <property type="evidence" value="ECO:0007669"/>
    <property type="project" value="TreeGrafter"/>
</dbReference>
<reference evidence="5 6" key="1">
    <citation type="journal article" date="2013" name="PLoS Genet.">
        <title>Distinctive expansion of potential virulence genes in the genome of the oomycete fish pathogen Saprolegnia parasitica.</title>
        <authorList>
            <person name="Jiang R.H."/>
            <person name="de Bruijn I."/>
            <person name="Haas B.J."/>
            <person name="Belmonte R."/>
            <person name="Lobach L."/>
            <person name="Christie J."/>
            <person name="van den Ackerveken G."/>
            <person name="Bottin A."/>
            <person name="Bulone V."/>
            <person name="Diaz-Moreno S.M."/>
            <person name="Dumas B."/>
            <person name="Fan L."/>
            <person name="Gaulin E."/>
            <person name="Govers F."/>
            <person name="Grenville-Briggs L.J."/>
            <person name="Horner N.R."/>
            <person name="Levin J.Z."/>
            <person name="Mammella M."/>
            <person name="Meijer H.J."/>
            <person name="Morris P."/>
            <person name="Nusbaum C."/>
            <person name="Oome S."/>
            <person name="Phillips A.J."/>
            <person name="van Rooyen D."/>
            <person name="Rzeszutek E."/>
            <person name="Saraiva M."/>
            <person name="Secombes C.J."/>
            <person name="Seidl M.F."/>
            <person name="Snel B."/>
            <person name="Stassen J.H."/>
            <person name="Sykes S."/>
            <person name="Tripathy S."/>
            <person name="van den Berg H."/>
            <person name="Vega-Arreguin J.C."/>
            <person name="Wawra S."/>
            <person name="Young S.K."/>
            <person name="Zeng Q."/>
            <person name="Dieguez-Uribeondo J."/>
            <person name="Russ C."/>
            <person name="Tyler B.M."/>
            <person name="van West P."/>
        </authorList>
    </citation>
    <scope>NUCLEOTIDE SEQUENCE [LARGE SCALE GENOMIC DNA]</scope>
    <source>
        <strain evidence="5 6">CBS 223.65</strain>
    </source>
</reference>
<dbReference type="PROSITE" id="PS50106">
    <property type="entry name" value="PDZ"/>
    <property type="match status" value="1"/>
</dbReference>
<dbReference type="GO" id="GO:0042147">
    <property type="term" value="P:retrograde transport, endosome to Golgi"/>
    <property type="evidence" value="ECO:0007669"/>
    <property type="project" value="TreeGrafter"/>
</dbReference>
<dbReference type="STRING" id="695850.A0A067BQD4"/>
<dbReference type="InterPro" id="IPR000582">
    <property type="entry name" value="Acyl-CoA-binding_protein"/>
</dbReference>
<dbReference type="Gene3D" id="1.20.80.10">
    <property type="match status" value="1"/>
</dbReference>
<name>A0A067BQD4_SAPPC</name>